<dbReference type="KEGG" id="lsu:A6B45_06260"/>
<organism evidence="3 4">
    <name type="scientific">Leuconostoc suionicum</name>
    <dbReference type="NCBI Taxonomy" id="1511761"/>
    <lineage>
        <taxon>Bacteria</taxon>
        <taxon>Bacillati</taxon>
        <taxon>Bacillota</taxon>
        <taxon>Bacilli</taxon>
        <taxon>Lactobacillales</taxon>
        <taxon>Lactobacillaceae</taxon>
        <taxon>Leuconostoc</taxon>
    </lineage>
</organism>
<dbReference type="AlphaFoldDB" id="A0A2N9K881"/>
<evidence type="ECO:0000313" key="4">
    <source>
        <dbReference type="Proteomes" id="UP000237923"/>
    </source>
</evidence>
<dbReference type="EMBL" id="OKQR01000001">
    <property type="protein sequence ID" value="SPD91271.1"/>
    <property type="molecule type" value="Genomic_DNA"/>
</dbReference>
<feature type="transmembrane region" description="Helical" evidence="1">
    <location>
        <begin position="158"/>
        <end position="177"/>
    </location>
</feature>
<proteinExistence type="predicted"/>
<name>A0A2N9K881_9LACO</name>
<reference evidence="2 5" key="1">
    <citation type="submission" date="2018-02" db="EMBL/GenBank/DDBJ databases">
        <authorList>
            <person name="Rodrigo-Torres L."/>
            <person name="Arahal R. D."/>
            <person name="Lucena T."/>
        </authorList>
    </citation>
    <scope>NUCLEOTIDE SEQUENCE [LARGE SCALE GENOMIC DNA]</scope>
    <source>
        <strain evidence="2 5">CECT 8486</strain>
    </source>
</reference>
<evidence type="ECO:0000313" key="2">
    <source>
        <dbReference type="EMBL" id="SPD91271.1"/>
    </source>
</evidence>
<feature type="transmembrane region" description="Helical" evidence="1">
    <location>
        <begin position="110"/>
        <end position="128"/>
    </location>
</feature>
<reference evidence="3 4" key="2">
    <citation type="submission" date="2018-02" db="EMBL/GenBank/DDBJ databases">
        <authorList>
            <person name="Cohen D.B."/>
            <person name="Kent A.D."/>
        </authorList>
    </citation>
    <scope>NUCLEOTIDE SEQUENCE [LARGE SCALE GENOMIC DNA]</scope>
    <source>
        <strain evidence="3 4">CECT 9216</strain>
    </source>
</reference>
<keyword evidence="1" id="KW-0472">Membrane</keyword>
<dbReference type="RefSeq" id="WP_072613842.1">
    <property type="nucleotide sequence ID" value="NZ_AP017935.1"/>
</dbReference>
<dbReference type="Proteomes" id="UP000237923">
    <property type="component" value="Unassembled WGS sequence"/>
</dbReference>
<keyword evidence="1" id="KW-0812">Transmembrane</keyword>
<accession>A0A2N9K881</accession>
<sequence>MKIDIVIISVIVTVYFIKKQFEFEKISKIRYLTIPLFATVQFITAVQLENGQDVLLLIFGAVISFLIGWYQTTDFEIKQKNTITNYYVRVGSVEQSVYTKELYSKGGKSYLIGWIMIFIVQVFLSVIYHEIELDEIQSEWLAEIAKDLFIFLRVKEHSYWWVWELYSVSNLSYYFILRKKHKQMSKI</sequence>
<evidence type="ECO:0008006" key="6">
    <source>
        <dbReference type="Google" id="ProtNLM"/>
    </source>
</evidence>
<dbReference type="EMBL" id="OKQU01000001">
    <property type="protein sequence ID" value="SPE06496.1"/>
    <property type="molecule type" value="Genomic_DNA"/>
</dbReference>
<keyword evidence="5" id="KW-1185">Reference proteome</keyword>
<feature type="transmembrane region" description="Helical" evidence="1">
    <location>
        <begin position="29"/>
        <end position="48"/>
    </location>
</feature>
<evidence type="ECO:0000256" key="1">
    <source>
        <dbReference type="SAM" id="Phobius"/>
    </source>
</evidence>
<gene>
    <name evidence="2" type="ORF">LES8486_00244</name>
    <name evidence="3" type="ORF">LES9216_00391</name>
</gene>
<evidence type="ECO:0000313" key="3">
    <source>
        <dbReference type="EMBL" id="SPE06496.1"/>
    </source>
</evidence>
<evidence type="ECO:0000313" key="5">
    <source>
        <dbReference type="Proteomes" id="UP000239237"/>
    </source>
</evidence>
<keyword evidence="1" id="KW-1133">Transmembrane helix</keyword>
<dbReference type="Proteomes" id="UP000239237">
    <property type="component" value="Unassembled WGS sequence"/>
</dbReference>
<protein>
    <recommendedName>
        <fullName evidence="6">Hydrophobic protein</fullName>
    </recommendedName>
</protein>
<dbReference type="GeneID" id="99674390"/>
<feature type="transmembrane region" description="Helical" evidence="1">
    <location>
        <begin position="54"/>
        <end position="70"/>
    </location>
</feature>